<gene>
    <name evidence="1" type="ORF">GGR88_000351</name>
</gene>
<reference evidence="1 2" key="1">
    <citation type="submission" date="2020-03" db="EMBL/GenBank/DDBJ databases">
        <title>Genomic Encyclopedia of Type Strains, Phase IV (KMG-IV): sequencing the most valuable type-strain genomes for metagenomic binning, comparative biology and taxonomic classification.</title>
        <authorList>
            <person name="Goeker M."/>
        </authorList>
    </citation>
    <scope>NUCLEOTIDE SEQUENCE [LARGE SCALE GENOMIC DNA]</scope>
    <source>
        <strain evidence="1 2">DSM 27651</strain>
    </source>
</reference>
<organism evidence="1 2">
    <name type="scientific">Sphingomonas jejuensis</name>
    <dbReference type="NCBI Taxonomy" id="904715"/>
    <lineage>
        <taxon>Bacteria</taxon>
        <taxon>Pseudomonadati</taxon>
        <taxon>Pseudomonadota</taxon>
        <taxon>Alphaproteobacteria</taxon>
        <taxon>Sphingomonadales</taxon>
        <taxon>Sphingomonadaceae</taxon>
        <taxon>Sphingomonas</taxon>
    </lineage>
</organism>
<name>A0ABX0XHR2_9SPHN</name>
<keyword evidence="2" id="KW-1185">Reference proteome</keyword>
<dbReference type="EMBL" id="JAATJE010000001">
    <property type="protein sequence ID" value="NJC32877.1"/>
    <property type="molecule type" value="Genomic_DNA"/>
</dbReference>
<evidence type="ECO:0000313" key="1">
    <source>
        <dbReference type="EMBL" id="NJC32877.1"/>
    </source>
</evidence>
<accession>A0ABX0XHR2</accession>
<evidence type="ECO:0008006" key="3">
    <source>
        <dbReference type="Google" id="ProtNLM"/>
    </source>
</evidence>
<sequence>MRADIDRHVLAEDDQLIIAASPAELASLAEADDFGVGLKGLGTGISLVSPRQPADVQLIEALISPSHPAIGRRLADIPMLSRLKARVLGLSRPRHLRVRTLPAPAFARAIAC</sequence>
<protein>
    <recommendedName>
        <fullName evidence="3">LysR substrate binding domain-containing protein</fullName>
    </recommendedName>
</protein>
<evidence type="ECO:0000313" key="2">
    <source>
        <dbReference type="Proteomes" id="UP000734218"/>
    </source>
</evidence>
<proteinExistence type="predicted"/>
<dbReference type="SUPFAM" id="SSF116726">
    <property type="entry name" value="TrkA C-terminal domain-like"/>
    <property type="match status" value="1"/>
</dbReference>
<comment type="caution">
    <text evidence="1">The sequence shown here is derived from an EMBL/GenBank/DDBJ whole genome shotgun (WGS) entry which is preliminary data.</text>
</comment>
<dbReference type="InterPro" id="IPR036721">
    <property type="entry name" value="RCK_C_sf"/>
</dbReference>
<dbReference type="Proteomes" id="UP000734218">
    <property type="component" value="Unassembled WGS sequence"/>
</dbReference>